<organism evidence="1 2">
    <name type="scientific">Paraburkholderia atlantica</name>
    <dbReference type="NCBI Taxonomy" id="2654982"/>
    <lineage>
        <taxon>Bacteria</taxon>
        <taxon>Pseudomonadati</taxon>
        <taxon>Pseudomonadota</taxon>
        <taxon>Betaproteobacteria</taxon>
        <taxon>Burkholderiales</taxon>
        <taxon>Burkholderiaceae</taxon>
        <taxon>Paraburkholderia</taxon>
    </lineage>
</organism>
<protein>
    <recommendedName>
        <fullName evidence="3">SHOCT domain-containing protein</fullName>
    </recommendedName>
</protein>
<dbReference type="HOGENOM" id="CLU_3267038_0_0_4"/>
<evidence type="ECO:0008006" key="3">
    <source>
        <dbReference type="Google" id="ProtNLM"/>
    </source>
</evidence>
<accession>D5WA19</accession>
<dbReference type="AlphaFoldDB" id="D5WA19"/>
<evidence type="ECO:0000313" key="2">
    <source>
        <dbReference type="Proteomes" id="UP000002190"/>
    </source>
</evidence>
<name>D5WA19_PARAM</name>
<evidence type="ECO:0000313" key="1">
    <source>
        <dbReference type="EMBL" id="ADG14241.1"/>
    </source>
</evidence>
<dbReference type="KEGG" id="bge:BC1002_0133"/>
<dbReference type="Proteomes" id="UP000002190">
    <property type="component" value="Chromosome 1"/>
</dbReference>
<sequence length="41" mass="4786">MPEDLSIRLRKLTQLRNDGAIEDAQYQKELEIICNELSKLP</sequence>
<proteinExistence type="predicted"/>
<reference evidence="1 2" key="1">
    <citation type="submission" date="2010-04" db="EMBL/GenBank/DDBJ databases">
        <title>Complete sequence of chromosome 1 of Burkholderia sp. CCGE1002.</title>
        <authorList>
            <consortium name="US DOE Joint Genome Institute"/>
            <person name="Lucas S."/>
            <person name="Copeland A."/>
            <person name="Lapidus A."/>
            <person name="Cheng J.-F."/>
            <person name="Bruce D."/>
            <person name="Goodwin L."/>
            <person name="Pitluck S."/>
            <person name="Chertkov O."/>
            <person name="Detter J.C."/>
            <person name="Han C."/>
            <person name="Tapia R."/>
            <person name="Land M."/>
            <person name="Hauser L."/>
            <person name="Kyrpides N."/>
            <person name="Ovchinnikova G."/>
            <person name="Martinez-Romero E."/>
            <person name="Hernandez M.A.R."/>
            <person name="Tiedje J.M."/>
            <person name="Woyke T."/>
        </authorList>
    </citation>
    <scope>NUCLEOTIDE SEQUENCE [LARGE SCALE GENOMIC DNA]</scope>
    <source>
        <strain evidence="1 2">CCGE1002</strain>
    </source>
</reference>
<gene>
    <name evidence="1" type="ordered locus">BC1002_0133</name>
</gene>
<reference evidence="1 2" key="2">
    <citation type="journal article" date="2012" name="J. Bacteriol.">
        <title>Genome Sequences of Burkholderia sp. Strains CCGE1002 and H160, Isolated from Legume Nodules in Mexico and Brazil.</title>
        <authorList>
            <person name="Ormeno-Orrillo E."/>
            <person name="Rogel M.A."/>
            <person name="Chueire L.M."/>
            <person name="Tiedje J.M."/>
            <person name="Martinez-Romero E."/>
            <person name="Hungria M."/>
        </authorList>
    </citation>
    <scope>NUCLEOTIDE SEQUENCE [LARGE SCALE GENOMIC DNA]</scope>
    <source>
        <strain evidence="1 2">CCGE1002</strain>
    </source>
</reference>
<dbReference type="EMBL" id="CP002013">
    <property type="protein sequence ID" value="ADG14241.1"/>
    <property type="molecule type" value="Genomic_DNA"/>
</dbReference>